<reference evidence="2 3" key="1">
    <citation type="submission" date="2020-03" db="EMBL/GenBank/DDBJ databases">
        <title>Rubrivivax benzoatilyticus JA2 (sequenced after 10 years sub-culturing).</title>
        <authorList>
            <person name="Gupta D."/>
            <person name="Chintalapati S."/>
            <person name="Chintalapati V.R."/>
        </authorList>
    </citation>
    <scope>NUCLEOTIDE SEQUENCE [LARGE SCALE GENOMIC DNA]</scope>
    <source>
        <strain evidence="2 3">JA2-Mal</strain>
    </source>
</reference>
<sequence length="544" mass="57855">MRAEVLRIYKSVHTWTGIVSGMALFIAFYAGALTVFKEPLARWASPPAQQAAVPLERAQELILRTLQAEPAAARGFTLHLRDTENVPGRLSWTVRDAEADDHDHRHLRHFVATLDAEGRAVTQPAAPTQLGQFIDVLHRVVGLPVDNDPNRWVMGVVSALYALALVSGVIVLLPSLVKDFFALRVGPNLKRMWLDAHNVVGIVSLPFHVVMALTAVVFAFHDGLYALQDRLLHEGRLATAFQRAPAADGAAPRDAAAMRPPAELLAAVAQVAPGFVPTAMQYQQPTGARAAVRVWGQDESAVAPRAHGGFVVVDPYSARIVGREALPGQQSAPNTVISSIFALHMASFAGDPVKWLYFVLGLAGAWLFYSGNLLWIESRRKRGAEPPRRTRWMAAATIGVCLGSVCGISATIAAAKWLPGLVDDVGAGHRWTYYAVFFAAIGWAFWRGSARGSVQLLWAAVVLTAAIPASSLLGALAPGLGPWAPASGAALAVDLTAAAGAALLAWMARATARRVHHGPAPSVWAASQAAPTAAQVPATAGREG</sequence>
<dbReference type="PANTHER" id="PTHR34219:SF9">
    <property type="entry name" value="IRON-REGULATED INNER MEMBRANE PROTEIN"/>
    <property type="match status" value="1"/>
</dbReference>
<comment type="caution">
    <text evidence="2">The sequence shown here is derived from an EMBL/GenBank/DDBJ whole genome shotgun (WGS) entry which is preliminary data.</text>
</comment>
<evidence type="ECO:0000313" key="3">
    <source>
        <dbReference type="Proteomes" id="UP000802098"/>
    </source>
</evidence>
<feature type="transmembrane region" description="Helical" evidence="1">
    <location>
        <begin position="355"/>
        <end position="375"/>
    </location>
</feature>
<dbReference type="Pfam" id="PF03929">
    <property type="entry name" value="PepSY_TM"/>
    <property type="match status" value="1"/>
</dbReference>
<gene>
    <name evidence="2" type="ORF">G7087_14445</name>
</gene>
<protein>
    <submittedName>
        <fullName evidence="2">PepSY domain-containing protein</fullName>
    </submittedName>
</protein>
<dbReference type="PANTHER" id="PTHR34219">
    <property type="entry name" value="IRON-REGULATED INNER MEMBRANE PROTEIN-RELATED"/>
    <property type="match status" value="1"/>
</dbReference>
<proteinExistence type="predicted"/>
<keyword evidence="1" id="KW-0812">Transmembrane</keyword>
<name>A0ABX0HX53_9BURK</name>
<feature type="transmembrane region" description="Helical" evidence="1">
    <location>
        <begin position="431"/>
        <end position="449"/>
    </location>
</feature>
<keyword evidence="3" id="KW-1185">Reference proteome</keyword>
<feature type="transmembrane region" description="Helical" evidence="1">
    <location>
        <begin position="198"/>
        <end position="220"/>
    </location>
</feature>
<dbReference type="Proteomes" id="UP000802098">
    <property type="component" value="Unassembled WGS sequence"/>
</dbReference>
<keyword evidence="1" id="KW-0472">Membrane</keyword>
<feature type="transmembrane region" description="Helical" evidence="1">
    <location>
        <begin position="483"/>
        <end position="506"/>
    </location>
</feature>
<feature type="transmembrane region" description="Helical" evidence="1">
    <location>
        <begin position="456"/>
        <end position="477"/>
    </location>
</feature>
<accession>A0ABX0HX53</accession>
<organism evidence="2 3">
    <name type="scientific">Rubrivivax benzoatilyticus</name>
    <dbReference type="NCBI Taxonomy" id="316997"/>
    <lineage>
        <taxon>Bacteria</taxon>
        <taxon>Pseudomonadati</taxon>
        <taxon>Pseudomonadota</taxon>
        <taxon>Betaproteobacteria</taxon>
        <taxon>Burkholderiales</taxon>
        <taxon>Sphaerotilaceae</taxon>
        <taxon>Rubrivivax</taxon>
    </lineage>
</organism>
<feature type="transmembrane region" description="Helical" evidence="1">
    <location>
        <begin position="12"/>
        <end position="36"/>
    </location>
</feature>
<evidence type="ECO:0000256" key="1">
    <source>
        <dbReference type="SAM" id="Phobius"/>
    </source>
</evidence>
<dbReference type="InterPro" id="IPR005625">
    <property type="entry name" value="PepSY-ass_TM"/>
</dbReference>
<dbReference type="EMBL" id="JAAOCD010000007">
    <property type="protein sequence ID" value="NHK99584.1"/>
    <property type="molecule type" value="Genomic_DNA"/>
</dbReference>
<keyword evidence="1" id="KW-1133">Transmembrane helix</keyword>
<feature type="transmembrane region" description="Helical" evidence="1">
    <location>
        <begin position="396"/>
        <end position="419"/>
    </location>
</feature>
<evidence type="ECO:0000313" key="2">
    <source>
        <dbReference type="EMBL" id="NHK99584.1"/>
    </source>
</evidence>
<feature type="transmembrane region" description="Helical" evidence="1">
    <location>
        <begin position="152"/>
        <end position="177"/>
    </location>
</feature>
<dbReference type="RefSeq" id="WP_029718471.1">
    <property type="nucleotide sequence ID" value="NZ_JAAOCD010000007.1"/>
</dbReference>